<sequence>MDHISADAVFIRDPIVVHTLIPASPGGYLRARPVPEGGVR</sequence>
<comment type="caution">
    <text evidence="1">The sequence shown here is derived from an EMBL/GenBank/DDBJ whole genome shotgun (WGS) entry which is preliminary data.</text>
</comment>
<dbReference type="Proteomes" id="UP001243364">
    <property type="component" value="Unassembled WGS sequence"/>
</dbReference>
<gene>
    <name evidence="1" type="ORF">QFZ56_006503</name>
</gene>
<evidence type="ECO:0000313" key="1">
    <source>
        <dbReference type="EMBL" id="MDQ0687540.1"/>
    </source>
</evidence>
<reference evidence="1 2" key="1">
    <citation type="submission" date="2023-07" db="EMBL/GenBank/DDBJ databases">
        <title>Comparative genomics of wheat-associated soil bacteria to identify genetic determinants of phenazine resistance.</title>
        <authorList>
            <person name="Mouncey N."/>
        </authorList>
    </citation>
    <scope>NUCLEOTIDE SEQUENCE [LARGE SCALE GENOMIC DNA]</scope>
    <source>
        <strain evidence="1 2">W4I19-2</strain>
    </source>
</reference>
<proteinExistence type="predicted"/>
<dbReference type="EMBL" id="JAUSYA010000001">
    <property type="protein sequence ID" value="MDQ0687540.1"/>
    <property type="molecule type" value="Genomic_DNA"/>
</dbReference>
<evidence type="ECO:0000313" key="2">
    <source>
        <dbReference type="Proteomes" id="UP001243364"/>
    </source>
</evidence>
<keyword evidence="2" id="KW-1185">Reference proteome</keyword>
<accession>A0ABU0QCF8</accession>
<organism evidence="1 2">
    <name type="scientific">Streptomyces achromogenes</name>
    <dbReference type="NCBI Taxonomy" id="67255"/>
    <lineage>
        <taxon>Bacteria</taxon>
        <taxon>Bacillati</taxon>
        <taxon>Actinomycetota</taxon>
        <taxon>Actinomycetes</taxon>
        <taxon>Kitasatosporales</taxon>
        <taxon>Streptomycetaceae</taxon>
        <taxon>Streptomyces</taxon>
    </lineage>
</organism>
<name>A0ABU0QCF8_STRAH</name>
<protein>
    <submittedName>
        <fullName evidence="1">Uncharacterized protein</fullName>
    </submittedName>
</protein>